<keyword evidence="3" id="KW-1185">Reference proteome</keyword>
<gene>
    <name evidence="2" type="ORF">CEURO_LOCUS1026</name>
</gene>
<protein>
    <submittedName>
        <fullName evidence="2">Uncharacterized protein</fullName>
    </submittedName>
</protein>
<name>A0A9P1DWH9_CUSEU</name>
<dbReference type="Proteomes" id="UP001152484">
    <property type="component" value="Unassembled WGS sequence"/>
</dbReference>
<proteinExistence type="predicted"/>
<sequence length="246" mass="28154">MDLATENKIAAILLKEAAELRRQADKEGALAYLCKPTVRGRPNSRFLTATVLGIQQANRAVEVDEMWRLRQKELDIESRNKRRSDNENSCAKNQRGDAESRVNDKKHNDGGSVSSASCSFKKRHTEDYYSWEEEGLRDDEVDDFLHSRAKRGRGTIGSHMDETGPYPCSDYEVKSLAGLEFRGHSIVHSERPLWLNSSKSSDGDDVTVKISKKVRRDKWHCGKHKSKSKSREKDEKRDSKRHKSHK</sequence>
<reference evidence="2" key="1">
    <citation type="submission" date="2022-07" db="EMBL/GenBank/DDBJ databases">
        <authorList>
            <person name="Macas J."/>
            <person name="Novak P."/>
            <person name="Neumann P."/>
        </authorList>
    </citation>
    <scope>NUCLEOTIDE SEQUENCE</scope>
</reference>
<feature type="region of interest" description="Disordered" evidence="1">
    <location>
        <begin position="79"/>
        <end position="117"/>
    </location>
</feature>
<evidence type="ECO:0000313" key="3">
    <source>
        <dbReference type="Proteomes" id="UP001152484"/>
    </source>
</evidence>
<accession>A0A9P1DWH9</accession>
<feature type="region of interest" description="Disordered" evidence="1">
    <location>
        <begin position="215"/>
        <end position="246"/>
    </location>
</feature>
<feature type="compositionally biased region" description="Basic and acidic residues" evidence="1">
    <location>
        <begin position="229"/>
        <end position="238"/>
    </location>
</feature>
<dbReference type="PANTHER" id="PTHR34684:SF1">
    <property type="entry name" value="OS08G0192200 PROTEIN"/>
    <property type="match status" value="1"/>
</dbReference>
<evidence type="ECO:0000313" key="2">
    <source>
        <dbReference type="EMBL" id="CAH9057093.1"/>
    </source>
</evidence>
<feature type="compositionally biased region" description="Basic and acidic residues" evidence="1">
    <location>
        <begin position="94"/>
        <end position="109"/>
    </location>
</feature>
<dbReference type="OrthoDB" id="552995at2759"/>
<dbReference type="PANTHER" id="PTHR34684">
    <property type="entry name" value="OS08G0192200 PROTEIN"/>
    <property type="match status" value="1"/>
</dbReference>
<organism evidence="2 3">
    <name type="scientific">Cuscuta europaea</name>
    <name type="common">European dodder</name>
    <dbReference type="NCBI Taxonomy" id="41803"/>
    <lineage>
        <taxon>Eukaryota</taxon>
        <taxon>Viridiplantae</taxon>
        <taxon>Streptophyta</taxon>
        <taxon>Embryophyta</taxon>
        <taxon>Tracheophyta</taxon>
        <taxon>Spermatophyta</taxon>
        <taxon>Magnoliopsida</taxon>
        <taxon>eudicotyledons</taxon>
        <taxon>Gunneridae</taxon>
        <taxon>Pentapetalae</taxon>
        <taxon>asterids</taxon>
        <taxon>lamiids</taxon>
        <taxon>Solanales</taxon>
        <taxon>Convolvulaceae</taxon>
        <taxon>Cuscuteae</taxon>
        <taxon>Cuscuta</taxon>
        <taxon>Cuscuta subgen. Cuscuta</taxon>
    </lineage>
</organism>
<evidence type="ECO:0000256" key="1">
    <source>
        <dbReference type="SAM" id="MobiDB-lite"/>
    </source>
</evidence>
<dbReference type="EMBL" id="CAMAPE010000004">
    <property type="protein sequence ID" value="CAH9057093.1"/>
    <property type="molecule type" value="Genomic_DNA"/>
</dbReference>
<feature type="compositionally biased region" description="Basic residues" evidence="1">
    <location>
        <begin position="215"/>
        <end position="228"/>
    </location>
</feature>
<dbReference type="AlphaFoldDB" id="A0A9P1DWH9"/>
<comment type="caution">
    <text evidence="2">The sequence shown here is derived from an EMBL/GenBank/DDBJ whole genome shotgun (WGS) entry which is preliminary data.</text>
</comment>